<keyword evidence="2" id="KW-1185">Reference proteome</keyword>
<dbReference type="InterPro" id="IPR039498">
    <property type="entry name" value="NTP_transf_5"/>
</dbReference>
<comment type="caution">
    <text evidence="1">The sequence shown here is derived from an EMBL/GenBank/DDBJ whole genome shotgun (WGS) entry which is preliminary data.</text>
</comment>
<dbReference type="EMBL" id="JQBL01000009">
    <property type="protein sequence ID" value="KRN50447.1"/>
    <property type="molecule type" value="Genomic_DNA"/>
</dbReference>
<dbReference type="PATRIC" id="fig|1410657.5.peg.2166"/>
<dbReference type="RefSeq" id="WP_031589071.1">
    <property type="nucleotide sequence ID" value="NZ_JNKN01000009.1"/>
</dbReference>
<gene>
    <name evidence="1" type="ORF">IV49_GL002096</name>
</gene>
<protein>
    <recommendedName>
        <fullName evidence="3">Nucleotidyltransferase family protein</fullName>
    </recommendedName>
</protein>
<dbReference type="AlphaFoldDB" id="A0A0R2HBR3"/>
<dbReference type="Gene3D" id="3.30.460.40">
    <property type="match status" value="1"/>
</dbReference>
<accession>A0A0R2HBR3</accession>
<evidence type="ECO:0008006" key="3">
    <source>
        <dbReference type="Google" id="ProtNLM"/>
    </source>
</evidence>
<proteinExistence type="predicted"/>
<evidence type="ECO:0000313" key="1">
    <source>
        <dbReference type="EMBL" id="KRN50447.1"/>
    </source>
</evidence>
<dbReference type="Proteomes" id="UP000051841">
    <property type="component" value="Unassembled WGS sequence"/>
</dbReference>
<name>A0A0R2HBR3_9FIRM</name>
<dbReference type="Pfam" id="PF14907">
    <property type="entry name" value="NTP_transf_5"/>
    <property type="match status" value="1"/>
</dbReference>
<reference evidence="1 2" key="1">
    <citation type="journal article" date="2015" name="Genome Announc.">
        <title>Expanding the biotechnology potential of lactobacilli through comparative genomics of 213 strains and associated genera.</title>
        <authorList>
            <person name="Sun Z."/>
            <person name="Harris H.M."/>
            <person name="McCann A."/>
            <person name="Guo C."/>
            <person name="Argimon S."/>
            <person name="Zhang W."/>
            <person name="Yang X."/>
            <person name="Jeffery I.B."/>
            <person name="Cooney J.C."/>
            <person name="Kagawa T.F."/>
            <person name="Liu W."/>
            <person name="Song Y."/>
            <person name="Salvetti E."/>
            <person name="Wrobel A."/>
            <person name="Rasinkangas P."/>
            <person name="Parkhill J."/>
            <person name="Rea M.C."/>
            <person name="O'Sullivan O."/>
            <person name="Ritari J."/>
            <person name="Douillard F.P."/>
            <person name="Paul Ross R."/>
            <person name="Yang R."/>
            <person name="Briner A.E."/>
            <person name="Felis G.E."/>
            <person name="de Vos W.M."/>
            <person name="Barrangou R."/>
            <person name="Klaenhammer T.R."/>
            <person name="Caufield P.W."/>
            <person name="Cui Y."/>
            <person name="Zhang H."/>
            <person name="O'Toole P.W."/>
        </authorList>
    </citation>
    <scope>NUCLEOTIDE SEQUENCE [LARGE SCALE GENOMIC DNA]</scope>
    <source>
        <strain evidence="1 2">DSM 20405</strain>
    </source>
</reference>
<evidence type="ECO:0000313" key="2">
    <source>
        <dbReference type="Proteomes" id="UP000051841"/>
    </source>
</evidence>
<sequence length="394" mass="47012">MNEVDKNVLTLLSKALNNEQIEELPHWNETLEELKNHTVFCLPYKNIVESNLLKSEELKEYKRLCFQNIAHSYQLLHAQTQMLVLFKNADIPLVILKGAAAAMYYPHPEYRTMGDIDIIVKPEDFNKAYELLSRHYVLVYDKQKNYKFKDDLYKNDRHISYKTNENIIIELHNYFTYGERTKEKNLLDQMIYEGIDQCEYHSINEHTFPCLPPLINGLVLLKHILQHFKNSGVGYRQLIDFYECIKHINDIEEFLKYSEKVNLRKFAEVCIQICIDYFGFAYHDLDCDKDLEQYIFQSVTSYGNFGRKSIDITKAEMVIKLYSQPFHVFRNLHRCGRVNWKASEKYIVLRPFAWIYQIIYYIRQVRNSRGISTVVDGYKNYKKKNKMIKDLHLK</sequence>
<organism evidence="1 2">
    <name type="scientific">Kandleria vitulina DSM 20405</name>
    <dbReference type="NCBI Taxonomy" id="1410657"/>
    <lineage>
        <taxon>Bacteria</taxon>
        <taxon>Bacillati</taxon>
        <taxon>Bacillota</taxon>
        <taxon>Erysipelotrichia</taxon>
        <taxon>Erysipelotrichales</taxon>
        <taxon>Coprobacillaceae</taxon>
        <taxon>Kandleria</taxon>
    </lineage>
</organism>